<organism evidence="1 2">
    <name type="scientific">Thermoanaerobacterium thermosaccharolyticum</name>
    <name type="common">Clostridium thermosaccharolyticum</name>
    <dbReference type="NCBI Taxonomy" id="1517"/>
    <lineage>
        <taxon>Bacteria</taxon>
        <taxon>Bacillati</taxon>
        <taxon>Bacillota</taxon>
        <taxon>Clostridia</taxon>
        <taxon>Thermoanaerobacterales</taxon>
        <taxon>Thermoanaerobacteraceae</taxon>
        <taxon>Thermoanaerobacterium</taxon>
    </lineage>
</organism>
<evidence type="ECO:0000313" key="1">
    <source>
        <dbReference type="EMBL" id="AST58317.1"/>
    </source>
</evidence>
<sequence length="94" mass="10696">MSTILYILLFIGIMYLMNKGGMGCCGGHNHNDHTYEKNGNMEHHYGDNNMNNIEMVKDPVCGMHIPADKAVTKVINGKRYYFCSETCAKEFENK</sequence>
<gene>
    <name evidence="1" type="ORF">Thert_02421</name>
</gene>
<dbReference type="Proteomes" id="UP000214975">
    <property type="component" value="Chromosome"/>
</dbReference>
<dbReference type="Gene3D" id="1.10.620.20">
    <property type="entry name" value="Ribonucleotide Reductase, subunit A"/>
    <property type="match status" value="1"/>
</dbReference>
<dbReference type="InterPro" id="IPR012348">
    <property type="entry name" value="RNR-like"/>
</dbReference>
<proteinExistence type="predicted"/>
<dbReference type="AlphaFoldDB" id="A0A223I0Y1"/>
<dbReference type="SMART" id="SM00746">
    <property type="entry name" value="TRASH"/>
    <property type="match status" value="1"/>
</dbReference>
<name>A0A223I0Y1_THETR</name>
<accession>A0A223I0Y1</accession>
<dbReference type="RefSeq" id="WP_094397667.1">
    <property type="nucleotide sequence ID" value="NZ_CP016893.1"/>
</dbReference>
<dbReference type="InterPro" id="IPR007029">
    <property type="entry name" value="YHS_dom"/>
</dbReference>
<dbReference type="InterPro" id="IPR011017">
    <property type="entry name" value="TRASH_dom"/>
</dbReference>
<protein>
    <submittedName>
        <fullName evidence="1">YHS domain protein</fullName>
    </submittedName>
</protein>
<dbReference type="EMBL" id="CP016893">
    <property type="protein sequence ID" value="AST58317.1"/>
    <property type="molecule type" value="Genomic_DNA"/>
</dbReference>
<dbReference type="Pfam" id="PF04945">
    <property type="entry name" value="YHS"/>
    <property type="match status" value="1"/>
</dbReference>
<evidence type="ECO:0000313" key="2">
    <source>
        <dbReference type="Proteomes" id="UP000214975"/>
    </source>
</evidence>
<reference evidence="1 2" key="1">
    <citation type="submission" date="2016-08" db="EMBL/GenBank/DDBJ databases">
        <title>A novel genetic cassette of butanologenic Thermoanaerobacterium thermosaccharolyticum that directly convert cellulose to butanol.</title>
        <authorList>
            <person name="Li T."/>
            <person name="He J."/>
        </authorList>
    </citation>
    <scope>NUCLEOTIDE SEQUENCE [LARGE SCALE GENOMIC DNA]</scope>
    <source>
        <strain evidence="1 2">TG57</strain>
    </source>
</reference>
<dbReference type="GO" id="GO:0016491">
    <property type="term" value="F:oxidoreductase activity"/>
    <property type="evidence" value="ECO:0007669"/>
    <property type="project" value="InterPro"/>
</dbReference>